<dbReference type="InterPro" id="IPR004481">
    <property type="entry name" value="K/Na/Ca-exchanger"/>
</dbReference>
<sequence length="141" mass="15126">MFYALAIVCDDYFVPSLEKISENLHLSEDVAGATFMAAGSSAPELFTSLIGVFITKGDVGVGTIVGSAVFNILIIIGVCGIFAGQVRHTGQRETQKSVFSLLSRYSLERRLMSVPCCHRSGCCTTSPSRSCHRPLCKGMAI</sequence>
<proteinExistence type="inferred from homology"/>
<dbReference type="Pfam" id="PF01699">
    <property type="entry name" value="Na_Ca_ex"/>
    <property type="match status" value="1"/>
</dbReference>
<keyword evidence="4" id="KW-0106">Calcium</keyword>
<evidence type="ECO:0000313" key="12">
    <source>
        <dbReference type="Proteomes" id="UP000694397"/>
    </source>
</evidence>
<evidence type="ECO:0000256" key="6">
    <source>
        <dbReference type="ARBA" id="ARBA00022989"/>
    </source>
</evidence>
<organism evidence="11 12">
    <name type="scientific">Scleropages formosus</name>
    <name type="common">Asian bonytongue</name>
    <name type="synonym">Osteoglossum formosum</name>
    <dbReference type="NCBI Taxonomy" id="113540"/>
    <lineage>
        <taxon>Eukaryota</taxon>
        <taxon>Metazoa</taxon>
        <taxon>Chordata</taxon>
        <taxon>Craniata</taxon>
        <taxon>Vertebrata</taxon>
        <taxon>Euteleostomi</taxon>
        <taxon>Actinopterygii</taxon>
        <taxon>Neopterygii</taxon>
        <taxon>Teleostei</taxon>
        <taxon>Osteoglossocephala</taxon>
        <taxon>Osteoglossomorpha</taxon>
        <taxon>Osteoglossiformes</taxon>
        <taxon>Osteoglossidae</taxon>
        <taxon>Scleropages</taxon>
    </lineage>
</organism>
<dbReference type="Proteomes" id="UP000694397">
    <property type="component" value="Chromosome 13"/>
</dbReference>
<evidence type="ECO:0000256" key="8">
    <source>
        <dbReference type="ARBA" id="ARBA00033627"/>
    </source>
</evidence>
<dbReference type="Gene3D" id="1.20.1420.30">
    <property type="entry name" value="NCX, central ion-binding region"/>
    <property type="match status" value="1"/>
</dbReference>
<dbReference type="GO" id="GO:0006874">
    <property type="term" value="P:intracellular calcium ion homeostasis"/>
    <property type="evidence" value="ECO:0007669"/>
    <property type="project" value="TreeGrafter"/>
</dbReference>
<keyword evidence="7 9" id="KW-0472">Membrane</keyword>
<evidence type="ECO:0000259" key="10">
    <source>
        <dbReference type="Pfam" id="PF01699"/>
    </source>
</evidence>
<dbReference type="GO" id="GO:0008273">
    <property type="term" value="F:calcium, potassium:sodium antiporter activity"/>
    <property type="evidence" value="ECO:0007669"/>
    <property type="project" value="TreeGrafter"/>
</dbReference>
<name>A0A8D0CHB6_SCLFO</name>
<reference evidence="11" key="3">
    <citation type="submission" date="2025-09" db="UniProtKB">
        <authorList>
            <consortium name="Ensembl"/>
        </authorList>
    </citation>
    <scope>IDENTIFICATION</scope>
</reference>
<evidence type="ECO:0000313" key="11">
    <source>
        <dbReference type="Ensembl" id="ENSSFOP00015066526.1"/>
    </source>
</evidence>
<comment type="subcellular location">
    <subcellularLocation>
        <location evidence="1">Membrane</location>
        <topology evidence="1">Multi-pass membrane protein</topology>
    </subcellularLocation>
</comment>
<comment type="catalytic activity">
    <reaction evidence="8">
        <text>Ca(2+)(out) + K(+)(out) + 4 Na(+)(in) = Ca(2+)(in) + K(+)(in) + 4 Na(+)(out)</text>
        <dbReference type="Rhea" id="RHEA:69967"/>
        <dbReference type="ChEBI" id="CHEBI:29101"/>
        <dbReference type="ChEBI" id="CHEBI:29103"/>
        <dbReference type="ChEBI" id="CHEBI:29108"/>
    </reaction>
</comment>
<evidence type="ECO:0000256" key="2">
    <source>
        <dbReference type="ARBA" id="ARBA00005364"/>
    </source>
</evidence>
<accession>A0A8D0CHB6</accession>
<evidence type="ECO:0000256" key="1">
    <source>
        <dbReference type="ARBA" id="ARBA00004141"/>
    </source>
</evidence>
<evidence type="ECO:0000256" key="9">
    <source>
        <dbReference type="SAM" id="Phobius"/>
    </source>
</evidence>
<evidence type="ECO:0000256" key="7">
    <source>
        <dbReference type="ARBA" id="ARBA00023136"/>
    </source>
</evidence>
<dbReference type="InterPro" id="IPR004837">
    <property type="entry name" value="NaCa_Exmemb"/>
</dbReference>
<evidence type="ECO:0000256" key="5">
    <source>
        <dbReference type="ARBA" id="ARBA00022692"/>
    </source>
</evidence>
<keyword evidence="3" id="KW-0050">Antiport</keyword>
<dbReference type="GeneTree" id="ENSGT01030000234532"/>
<reference evidence="11 12" key="1">
    <citation type="submission" date="2019-04" db="EMBL/GenBank/DDBJ databases">
        <authorList>
            <consortium name="Wellcome Sanger Institute Data Sharing"/>
        </authorList>
    </citation>
    <scope>NUCLEOTIDE SEQUENCE [LARGE SCALE GENOMIC DNA]</scope>
</reference>
<reference evidence="11" key="2">
    <citation type="submission" date="2025-08" db="UniProtKB">
        <authorList>
            <consortium name="Ensembl"/>
        </authorList>
    </citation>
    <scope>IDENTIFICATION</scope>
</reference>
<dbReference type="PANTHER" id="PTHR10846:SF28">
    <property type="entry name" value="SODIUM_POTASSIUM_CALCIUM EXCHANGER 3-LIKE ISOFORM X1"/>
    <property type="match status" value="1"/>
</dbReference>
<keyword evidence="4" id="KW-0813">Transport</keyword>
<dbReference type="InterPro" id="IPR044880">
    <property type="entry name" value="NCX_ion-bd_dom_sf"/>
</dbReference>
<keyword evidence="6 9" id="KW-1133">Transmembrane helix</keyword>
<dbReference type="GO" id="GO:0005262">
    <property type="term" value="F:calcium channel activity"/>
    <property type="evidence" value="ECO:0007669"/>
    <property type="project" value="TreeGrafter"/>
</dbReference>
<dbReference type="OrthoDB" id="2127281at2759"/>
<dbReference type="GO" id="GO:0005886">
    <property type="term" value="C:plasma membrane"/>
    <property type="evidence" value="ECO:0007669"/>
    <property type="project" value="TreeGrafter"/>
</dbReference>
<dbReference type="AlphaFoldDB" id="A0A8D0CHB6"/>
<dbReference type="Ensembl" id="ENSSFOT00015051494.1">
    <property type="protein sequence ID" value="ENSSFOP00015066526.1"/>
    <property type="gene ID" value="ENSSFOG00015026655.1"/>
</dbReference>
<comment type="similarity">
    <text evidence="2">Belongs to the Ca(2+):cation antiporter (CaCA) (TC 2.A.19) family. SLC24A subfamily.</text>
</comment>
<keyword evidence="4" id="KW-0109">Calcium transport</keyword>
<keyword evidence="5 9" id="KW-0812">Transmembrane</keyword>
<feature type="domain" description="Sodium/calcium exchanger membrane region" evidence="10">
    <location>
        <begin position="1"/>
        <end position="100"/>
    </location>
</feature>
<dbReference type="PANTHER" id="PTHR10846">
    <property type="entry name" value="SODIUM/POTASSIUM/CALCIUM EXCHANGER"/>
    <property type="match status" value="1"/>
</dbReference>
<dbReference type="FunFam" id="1.20.1420.30:FF:000037">
    <property type="entry name" value="Predicted protein"/>
    <property type="match status" value="1"/>
</dbReference>
<evidence type="ECO:0000256" key="3">
    <source>
        <dbReference type="ARBA" id="ARBA00022449"/>
    </source>
</evidence>
<feature type="transmembrane region" description="Helical" evidence="9">
    <location>
        <begin position="59"/>
        <end position="83"/>
    </location>
</feature>
<protein>
    <recommendedName>
        <fullName evidence="10">Sodium/calcium exchanger membrane region domain-containing protein</fullName>
    </recommendedName>
</protein>
<keyword evidence="4" id="KW-0406">Ion transport</keyword>
<keyword evidence="12" id="KW-1185">Reference proteome</keyword>
<evidence type="ECO:0000256" key="4">
    <source>
        <dbReference type="ARBA" id="ARBA00022568"/>
    </source>
</evidence>